<dbReference type="InterPro" id="IPR052762">
    <property type="entry name" value="PCW_deacetylase/CE"/>
</dbReference>
<feature type="non-terminal residue" evidence="2">
    <location>
        <position position="260"/>
    </location>
</feature>
<dbReference type="Gene3D" id="2.60.120.260">
    <property type="entry name" value="Galactose-binding domain-like"/>
    <property type="match status" value="1"/>
</dbReference>
<proteinExistence type="predicted"/>
<sequence>MKRVMECPQNVHFIIMECPRSGQSAYIFNFWRETQNMIIKPDNEMLSYSGRIDFDDRLAPVLVYACSSIGMKFAGTSLKAVIANHRSCWTNELGYFIDGEQKRFTLSSDEEKKTYTLAEGLSEGTHELLLFKRMDSCHTFTFYGFEIDDGAEVLPLPEKPKRKMEFFGDSVSCGEVSEAVAYVGKPDPEHDGEYSNSWYSYAWMTARKLNAQIHDTSQGGISLLDDTGWFAAPHYKGVESCYDKIEYHPDLGPTKQWDFS</sequence>
<feature type="domain" description="Carbohydrate esterase 2 N-terminal" evidence="1">
    <location>
        <begin position="48"/>
        <end position="157"/>
    </location>
</feature>
<comment type="caution">
    <text evidence="2">The sequence shown here is derived from an EMBL/GenBank/DDBJ whole genome shotgun (WGS) entry which is preliminary data.</text>
</comment>
<dbReference type="InterPro" id="IPR036514">
    <property type="entry name" value="SGNH_hydro_sf"/>
</dbReference>
<dbReference type="Pfam" id="PF17996">
    <property type="entry name" value="CE2_N"/>
    <property type="match status" value="1"/>
</dbReference>
<organism evidence="2 3">
    <name type="scientific">Roseburia intestinalis L1-82</name>
    <dbReference type="NCBI Taxonomy" id="536231"/>
    <lineage>
        <taxon>Bacteria</taxon>
        <taxon>Bacillati</taxon>
        <taxon>Bacillota</taxon>
        <taxon>Clostridia</taxon>
        <taxon>Lachnospirales</taxon>
        <taxon>Lachnospiraceae</taxon>
        <taxon>Roseburia</taxon>
    </lineage>
</organism>
<dbReference type="Gene3D" id="3.40.50.1110">
    <property type="entry name" value="SGNH hydrolase"/>
    <property type="match status" value="1"/>
</dbReference>
<dbReference type="Proteomes" id="UP000004828">
    <property type="component" value="Unassembled WGS sequence"/>
</dbReference>
<reference evidence="2 3" key="1">
    <citation type="submission" date="2009-08" db="EMBL/GenBank/DDBJ databases">
        <authorList>
            <person name="Weinstock G."/>
            <person name="Sodergren E."/>
            <person name="Clifton S."/>
            <person name="Fulton L."/>
            <person name="Fulton B."/>
            <person name="Courtney L."/>
            <person name="Fronick C."/>
            <person name="Harrison M."/>
            <person name="Strong C."/>
            <person name="Farmer C."/>
            <person name="Delahaunty K."/>
            <person name="Markovic C."/>
            <person name="Hall O."/>
            <person name="Minx P."/>
            <person name="Tomlinson C."/>
            <person name="Mitreva M."/>
            <person name="Nelson J."/>
            <person name="Hou S."/>
            <person name="Wollam A."/>
            <person name="Pepin K.H."/>
            <person name="Johnson M."/>
            <person name="Bhonagiri V."/>
            <person name="Nash W.E."/>
            <person name="Warren W."/>
            <person name="Chinwalla A."/>
            <person name="Mardis E.R."/>
            <person name="Wilson R.K."/>
        </authorList>
    </citation>
    <scope>NUCLEOTIDE SEQUENCE [LARGE SCALE GENOMIC DNA]</scope>
    <source>
        <strain evidence="2 3">L1-82</strain>
    </source>
</reference>
<dbReference type="HOGENOM" id="CLU_1075687_0_0_9"/>
<accession>C7G6G0</accession>
<dbReference type="InterPro" id="IPR040794">
    <property type="entry name" value="CE2_N"/>
</dbReference>
<gene>
    <name evidence="2" type="ORF">ROSINTL182_05473</name>
</gene>
<name>C7G6G0_9FIRM</name>
<evidence type="ECO:0000313" key="2">
    <source>
        <dbReference type="EMBL" id="EEV02550.1"/>
    </source>
</evidence>
<evidence type="ECO:0000259" key="1">
    <source>
        <dbReference type="Pfam" id="PF17996"/>
    </source>
</evidence>
<dbReference type="AlphaFoldDB" id="C7G6G0"/>
<dbReference type="PANTHER" id="PTHR37834">
    <property type="entry name" value="GDSL-LIKE LIPASE/ACYLHYDROLASE DOMAIN PROTEIN (AFU_ORTHOLOGUE AFUA_2G00620)"/>
    <property type="match status" value="1"/>
</dbReference>
<dbReference type="PANTHER" id="PTHR37834:SF2">
    <property type="entry name" value="ESTERASE, SGNH HYDROLASE-TYPE"/>
    <property type="match status" value="1"/>
</dbReference>
<evidence type="ECO:0000313" key="3">
    <source>
        <dbReference type="Proteomes" id="UP000004828"/>
    </source>
</evidence>
<protein>
    <recommendedName>
        <fullName evidence="1">Carbohydrate esterase 2 N-terminal domain-containing protein</fullName>
    </recommendedName>
</protein>
<dbReference type="EMBL" id="ABYJ02000025">
    <property type="protein sequence ID" value="EEV02550.1"/>
    <property type="molecule type" value="Genomic_DNA"/>
</dbReference>